<gene>
    <name evidence="9" type="ORF">D0863_14916</name>
</gene>
<name>A0A3M7CF77_HORWE</name>
<dbReference type="Gene3D" id="1.20.930.60">
    <property type="match status" value="1"/>
</dbReference>
<dbReference type="PANTHER" id="PTHR12260">
    <property type="entry name" value="DAMAGE-CONTROL PHOSPHATASE ARMT1"/>
    <property type="match status" value="1"/>
</dbReference>
<dbReference type="Proteomes" id="UP000269276">
    <property type="component" value="Unassembled WGS sequence"/>
</dbReference>
<dbReference type="EMBL" id="QWIP01001047">
    <property type="protein sequence ID" value="RMY50307.1"/>
    <property type="molecule type" value="Genomic_DNA"/>
</dbReference>
<dbReference type="Gene3D" id="3.40.50.10880">
    <property type="entry name" value="Uncharacterised protein PF01937, DUF89, domain 3"/>
    <property type="match status" value="1"/>
</dbReference>
<comment type="catalytic activity">
    <reaction evidence="1 7">
        <text>beta-D-fructose 1-phosphate + H2O = D-fructose + phosphate</text>
        <dbReference type="Rhea" id="RHEA:35603"/>
        <dbReference type="ChEBI" id="CHEBI:15377"/>
        <dbReference type="ChEBI" id="CHEBI:37721"/>
        <dbReference type="ChEBI" id="CHEBI:43474"/>
        <dbReference type="ChEBI" id="CHEBI:138881"/>
    </reaction>
</comment>
<dbReference type="EC" id="3.1.3.-" evidence="7"/>
<organism evidence="9 10">
    <name type="scientific">Hortaea werneckii</name>
    <name type="common">Black yeast</name>
    <name type="synonym">Cladosporium werneckii</name>
    <dbReference type="NCBI Taxonomy" id="91943"/>
    <lineage>
        <taxon>Eukaryota</taxon>
        <taxon>Fungi</taxon>
        <taxon>Dikarya</taxon>
        <taxon>Ascomycota</taxon>
        <taxon>Pezizomycotina</taxon>
        <taxon>Dothideomycetes</taxon>
        <taxon>Dothideomycetidae</taxon>
        <taxon>Mycosphaerellales</taxon>
        <taxon>Teratosphaeriaceae</taxon>
        <taxon>Hortaea</taxon>
    </lineage>
</organism>
<dbReference type="GO" id="GO:0046872">
    <property type="term" value="F:metal ion binding"/>
    <property type="evidence" value="ECO:0007669"/>
    <property type="project" value="UniProtKB-UniRule"/>
</dbReference>
<feature type="domain" description="Damage-control phosphatase ARMT1-like metal-binding" evidence="8">
    <location>
        <begin position="19"/>
        <end position="415"/>
    </location>
</feature>
<dbReference type="GO" id="GO:0006974">
    <property type="term" value="P:DNA damage response"/>
    <property type="evidence" value="ECO:0007669"/>
    <property type="project" value="TreeGrafter"/>
</dbReference>
<evidence type="ECO:0000256" key="4">
    <source>
        <dbReference type="ARBA" id="ARBA00022801"/>
    </source>
</evidence>
<evidence type="ECO:0000256" key="2">
    <source>
        <dbReference type="ARBA" id="ARBA00009519"/>
    </source>
</evidence>
<reference evidence="9 10" key="1">
    <citation type="journal article" date="2018" name="BMC Genomics">
        <title>Genomic evidence for intraspecific hybridization in a clonal and extremely halotolerant yeast.</title>
        <authorList>
            <person name="Gostincar C."/>
            <person name="Stajich J.E."/>
            <person name="Zupancic J."/>
            <person name="Zalar P."/>
            <person name="Gunde-Cimerman N."/>
        </authorList>
    </citation>
    <scope>NUCLEOTIDE SEQUENCE [LARGE SCALE GENOMIC DNA]</scope>
    <source>
        <strain evidence="9 10">EXF-2682</strain>
    </source>
</reference>
<evidence type="ECO:0000256" key="7">
    <source>
        <dbReference type="RuleBase" id="RU367030"/>
    </source>
</evidence>
<proteinExistence type="inferred from homology"/>
<comment type="function">
    <text evidence="7">Metal-dependent phosphatase that shows phosphatase activity against several substrates, including fructose-1-phosphate and fructose-6-phosphate. Its preference for fructose-1-phosphate, a strong glycating agent that causes DNA damage rather than a canonical yeast metabolite, suggests a damage-control function in hexose phosphate metabolism.</text>
</comment>
<dbReference type="OrthoDB" id="541375at2759"/>
<comment type="domain">
    <text evidence="7">Subfamily III proteins have a conserved RTxK motif about 40-50 residues from the C-terminus; the threonine may be replaced by serine or cysteine.</text>
</comment>
<dbReference type="SUPFAM" id="SSF111321">
    <property type="entry name" value="AF1104-like"/>
    <property type="match status" value="1"/>
</dbReference>
<evidence type="ECO:0000256" key="3">
    <source>
        <dbReference type="ARBA" id="ARBA00022723"/>
    </source>
</evidence>
<comment type="cofactor">
    <cofactor evidence="7">
        <name>Mn(2+)</name>
        <dbReference type="ChEBI" id="CHEBI:29035"/>
    </cofactor>
    <cofactor evidence="7">
        <name>Ni(2+)</name>
        <dbReference type="ChEBI" id="CHEBI:49786"/>
    </cofactor>
</comment>
<comment type="similarity">
    <text evidence="2 7">Belongs to the damage-control phosphatase family. Sugar phosphate phosphatase III subfamily.</text>
</comment>
<keyword evidence="4 7" id="KW-0378">Hydrolase</keyword>
<evidence type="ECO:0000313" key="10">
    <source>
        <dbReference type="Proteomes" id="UP000269276"/>
    </source>
</evidence>
<evidence type="ECO:0000256" key="5">
    <source>
        <dbReference type="ARBA" id="ARBA00023211"/>
    </source>
</evidence>
<sequence>MPTARPVWTSDEGTMAQETAKSRWPKIVSGIIDDLEVEIDALRICLPQRAEGRAIVHHLHTLREEIKSDAALRPFEPATNPGITGYNKQLAEGGDFSWRKSPWLFAECYLYRYVQEIFSRSQHWQGYDVFKRQKDSTLIKSQNAVKQTADWLTRMVMDAVKPIKELDTEAARLLFIEATALALWGNATDLSLLTNLSLEDIQKLQGQKNIEESQRNIVANDTDLVWQYLQSGKPSNGDCRIDIILDNAGFELYTDLLYASYLLESGLTTSVVLHAKCFPWFVSDATPEDIESLLKHLESNNAFSDHEHLDRLTASFRQYVKLGILEVKTHPFWTTAHSFHKLPEYAPELLEDLRQSHLTIWKGDLNYRKLTDDGLWPHTTQFKTALGNIGKGSGVKVLSLRTNKSDNCVGVKTEARVKELDKEAPGKAWVRSGSYAVVSFSDGE</sequence>
<comment type="catalytic activity">
    <reaction evidence="6 7">
        <text>beta-D-fructose 6-phosphate = dihydroxyacetone + D-glyceraldehyde 3-phosphate</text>
        <dbReference type="Rhea" id="RHEA:28002"/>
        <dbReference type="ChEBI" id="CHEBI:16016"/>
        <dbReference type="ChEBI" id="CHEBI:57634"/>
        <dbReference type="ChEBI" id="CHEBI:59776"/>
    </reaction>
</comment>
<dbReference type="InterPro" id="IPR002791">
    <property type="entry name" value="ARMT1-like_metal-bd"/>
</dbReference>
<dbReference type="AlphaFoldDB" id="A0A3M7CF77"/>
<evidence type="ECO:0000259" key="8">
    <source>
        <dbReference type="Pfam" id="PF01937"/>
    </source>
</evidence>
<accession>A0A3M7CF77</accession>
<comment type="caution">
    <text evidence="9">The sequence shown here is derived from an EMBL/GenBank/DDBJ whole genome shotgun (WGS) entry which is preliminary data.</text>
</comment>
<keyword evidence="5 7" id="KW-0464">Manganese</keyword>
<evidence type="ECO:0000256" key="1">
    <source>
        <dbReference type="ARBA" id="ARBA00001326"/>
    </source>
</evidence>
<evidence type="ECO:0000313" key="9">
    <source>
        <dbReference type="EMBL" id="RMY50307.1"/>
    </source>
</evidence>
<dbReference type="Pfam" id="PF01937">
    <property type="entry name" value="ARMT1-like_dom"/>
    <property type="match status" value="1"/>
</dbReference>
<evidence type="ECO:0000256" key="6">
    <source>
        <dbReference type="ARBA" id="ARBA00048809"/>
    </source>
</evidence>
<dbReference type="GO" id="GO:0097023">
    <property type="term" value="F:fructose 6-phosphate aldolase activity"/>
    <property type="evidence" value="ECO:0007669"/>
    <property type="project" value="RHEA"/>
</dbReference>
<dbReference type="InterPro" id="IPR039763">
    <property type="entry name" value="ARMT1"/>
</dbReference>
<dbReference type="InterPro" id="IPR036075">
    <property type="entry name" value="ARMT-1-like_metal-bd_sf"/>
</dbReference>
<protein>
    <recommendedName>
        <fullName evidence="7">Sugar phosphate phosphatase</fullName>
        <ecNumber evidence="7">3.1.3.-</ecNumber>
    </recommendedName>
</protein>
<dbReference type="PANTHER" id="PTHR12260:SF6">
    <property type="entry name" value="DAMAGE-CONTROL PHOSPHATASE ARMT1"/>
    <property type="match status" value="1"/>
</dbReference>
<dbReference type="GO" id="GO:0005634">
    <property type="term" value="C:nucleus"/>
    <property type="evidence" value="ECO:0007669"/>
    <property type="project" value="TreeGrafter"/>
</dbReference>
<keyword evidence="3 7" id="KW-0479">Metal-binding</keyword>
<dbReference type="GO" id="GO:0103026">
    <property type="term" value="F:fructose-1-phosphatase activity"/>
    <property type="evidence" value="ECO:0007669"/>
    <property type="project" value="RHEA"/>
</dbReference>